<evidence type="ECO:0000259" key="1">
    <source>
        <dbReference type="PROSITE" id="PS50837"/>
    </source>
</evidence>
<reference evidence="2" key="2">
    <citation type="submission" date="2020-08" db="EMBL/GenBank/DDBJ databases">
        <authorList>
            <person name="Chen M."/>
            <person name="Teng W."/>
            <person name="Zhao L."/>
            <person name="Hu C."/>
            <person name="Zhou Y."/>
            <person name="Han B."/>
            <person name="Song L."/>
            <person name="Shu W."/>
        </authorList>
    </citation>
    <scope>NUCLEOTIDE SEQUENCE</scope>
    <source>
        <strain evidence="2">FACHB-1375</strain>
    </source>
</reference>
<protein>
    <submittedName>
        <fullName evidence="2">NACHT domain-containing protein</fullName>
    </submittedName>
</protein>
<evidence type="ECO:0000313" key="3">
    <source>
        <dbReference type="Proteomes" id="UP000641646"/>
    </source>
</evidence>
<comment type="caution">
    <text evidence="2">The sequence shown here is derived from an EMBL/GenBank/DDBJ whole genome shotgun (WGS) entry which is preliminary data.</text>
</comment>
<keyword evidence="3" id="KW-1185">Reference proteome</keyword>
<dbReference type="InterPro" id="IPR054501">
    <property type="entry name" value="NCH2"/>
</dbReference>
<dbReference type="Proteomes" id="UP000641646">
    <property type="component" value="Unassembled WGS sequence"/>
</dbReference>
<dbReference type="InterPro" id="IPR027417">
    <property type="entry name" value="P-loop_NTPase"/>
</dbReference>
<evidence type="ECO:0000313" key="2">
    <source>
        <dbReference type="EMBL" id="MBD2182025.1"/>
    </source>
</evidence>
<sequence length="709" mass="80627">MLGVETIALEAAKNLAGIFVKNAWETGGKILGQLGETVDKKVQNLIFTASKQYVQNYSDRHGILKVLGMREPVALESVYTAVQFLDKWDIRRFESIENLEISYRETRSFQPKNCLKRDGLKVANEKQYLMVLGGPGAGKSTFLRKLGLEVLKGFQGGFEHECIPVFIELKGFRSENMDVQKSIVEEFRLCDFPNPEESTTKLLEQGKLLILLDGLDEVPAKVMNETIGQIQNFVDLYKNNRFIISCRTAAYRQNFRRFTDVAMAEFDNAQIKQFIGNWFHSELDKKLGTAQKCWQLLQKRENAAAKELAQTPLLLTLLCLVYDRSQNFPANRSILYRKALRVLLEEWAAEKRILQDEIYQGMRTELEEILLAEIAHIGFEADRLFFSQQEVVSQIKAFLASNLNAPKHLDGEGVLKAIAVQQGILVERAEDVFSFSHLTLQEYLTAQYITDHYQIPKLVAEHLNDKRWQEVFLLVTGLMRGGADELLLMMEKEAQKHINTPKLQGLLNWSNQVTEGTEGNFKPAAKRTTALFLALGRDRAHELASILSPNLGRILEITRVLDLARAVNPNLERTLNSTRTPCRPATHTRAFSRALTRALAQELQDIKIFKDVNFTVLIARLEVLKAKAPGIDRSDNVHQGFNNRVSQTWLNALKIKPELICLCCQELQALEDYLYANLLIVKCKQAAVRMSPKIWEAIEARMLLGNCQD</sequence>
<dbReference type="PROSITE" id="PS50837">
    <property type="entry name" value="NACHT"/>
    <property type="match status" value="1"/>
</dbReference>
<dbReference type="Pfam" id="PF22727">
    <property type="entry name" value="NCH2"/>
    <property type="match status" value="1"/>
</dbReference>
<name>A0A926VEB6_9CYAN</name>
<organism evidence="2 3">
    <name type="scientific">Aerosakkonema funiforme FACHB-1375</name>
    <dbReference type="NCBI Taxonomy" id="2949571"/>
    <lineage>
        <taxon>Bacteria</taxon>
        <taxon>Bacillati</taxon>
        <taxon>Cyanobacteriota</taxon>
        <taxon>Cyanophyceae</taxon>
        <taxon>Oscillatoriophycideae</taxon>
        <taxon>Aerosakkonematales</taxon>
        <taxon>Aerosakkonemataceae</taxon>
        <taxon>Aerosakkonema</taxon>
    </lineage>
</organism>
<dbReference type="InterPro" id="IPR007111">
    <property type="entry name" value="NACHT_NTPase"/>
</dbReference>
<gene>
    <name evidence="2" type="ORF">H6G03_13060</name>
</gene>
<dbReference type="PANTHER" id="PTHR46844:SF1">
    <property type="entry name" value="SLR5058 PROTEIN"/>
    <property type="match status" value="1"/>
</dbReference>
<accession>A0A926VEB6</accession>
<proteinExistence type="predicted"/>
<dbReference type="PANTHER" id="PTHR46844">
    <property type="entry name" value="SLR5058 PROTEIN"/>
    <property type="match status" value="1"/>
</dbReference>
<dbReference type="EMBL" id="JACJPW010000029">
    <property type="protein sequence ID" value="MBD2182025.1"/>
    <property type="molecule type" value="Genomic_DNA"/>
</dbReference>
<dbReference type="AlphaFoldDB" id="A0A926VEB6"/>
<dbReference type="Pfam" id="PF05729">
    <property type="entry name" value="NACHT"/>
    <property type="match status" value="1"/>
</dbReference>
<feature type="domain" description="NACHT" evidence="1">
    <location>
        <begin position="127"/>
        <end position="250"/>
    </location>
</feature>
<dbReference type="Gene3D" id="3.40.50.300">
    <property type="entry name" value="P-loop containing nucleotide triphosphate hydrolases"/>
    <property type="match status" value="1"/>
</dbReference>
<reference evidence="2" key="1">
    <citation type="journal article" date="2015" name="ISME J.">
        <title>Draft Genome Sequence of Streptomyces incarnatus NRRL8089, which Produces the Nucleoside Antibiotic Sinefungin.</title>
        <authorList>
            <person name="Oshima K."/>
            <person name="Hattori M."/>
            <person name="Shimizu H."/>
            <person name="Fukuda K."/>
            <person name="Nemoto M."/>
            <person name="Inagaki K."/>
            <person name="Tamura T."/>
        </authorList>
    </citation>
    <scope>NUCLEOTIDE SEQUENCE</scope>
    <source>
        <strain evidence="2">FACHB-1375</strain>
    </source>
</reference>
<dbReference type="SUPFAM" id="SSF52540">
    <property type="entry name" value="P-loop containing nucleoside triphosphate hydrolases"/>
    <property type="match status" value="1"/>
</dbReference>
<dbReference type="RefSeq" id="WP_190464831.1">
    <property type="nucleotide sequence ID" value="NZ_JACJPW010000029.1"/>
</dbReference>